<keyword evidence="3" id="KW-1133">Transmembrane helix</keyword>
<dbReference type="GO" id="GO:0004553">
    <property type="term" value="F:hydrolase activity, hydrolyzing O-glycosyl compounds"/>
    <property type="evidence" value="ECO:0007669"/>
    <property type="project" value="InterPro"/>
</dbReference>
<proteinExistence type="inferred from homology"/>
<dbReference type="InterPro" id="IPR013320">
    <property type="entry name" value="ConA-like_dom_sf"/>
</dbReference>
<dbReference type="PANTHER" id="PTHR10963">
    <property type="entry name" value="GLYCOSYL HYDROLASE-RELATED"/>
    <property type="match status" value="1"/>
</dbReference>
<keyword evidence="5" id="KW-0378">Hydrolase</keyword>
<keyword evidence="3" id="KW-0812">Transmembrane</keyword>
<dbReference type="Proteomes" id="UP000054007">
    <property type="component" value="Unassembled WGS sequence"/>
</dbReference>
<sequence length="472" mass="52732">MTPNASARNLPRTSSNASFRAPFLSPNSRPGSIWSPPSFPYLNAGQDTPAGSSTALATAMAKGKPLAASTRLPEKLTKEEKPWLMKNGGRSRASYWLTVMCILIGVGCAAVIVWRKIADVRLLKDSDLCEVLNEDWSNGISDDVWGRDAELGGFGNGEFQACTTEDKNAYIRNNQLYIMPTLMSDDISRDDILDGYTYKVDGCTSGNKTACSIKSNSKTYTVVNPVKSARLTTKGKKTIKYGKVEVRAKLPRGDWLWPAIWMLPNSDDPYGKWPIGGEIDIMEARGNGPEYGAQGVNYVRSSLNYGPLESLVTKIYGWWQVKRSSYADDFHTYTMEWSKDWMRFYIDTRLHAMLDLTIKKESDSFWERGDFPATAQNGSTEVVVKTPYGYGTYMAPFDQEFYLILNVAVGGTSGWFPDDIGNKPWYDGSDRAMTDFAKAQDTWSATWPSSEDQRAFRIDTVKMWKLKDGGSC</sequence>
<reference evidence="5 6" key="1">
    <citation type="journal article" date="2015" name="Fungal Genet. Biol.">
        <title>Evolution of novel wood decay mechanisms in Agaricales revealed by the genome sequences of Fistulina hepatica and Cylindrobasidium torrendii.</title>
        <authorList>
            <person name="Floudas D."/>
            <person name="Held B.W."/>
            <person name="Riley R."/>
            <person name="Nagy L.G."/>
            <person name="Koehler G."/>
            <person name="Ransdell A.S."/>
            <person name="Younus H."/>
            <person name="Chow J."/>
            <person name="Chiniquy J."/>
            <person name="Lipzen A."/>
            <person name="Tritt A."/>
            <person name="Sun H."/>
            <person name="Haridas S."/>
            <person name="LaButti K."/>
            <person name="Ohm R.A."/>
            <person name="Kues U."/>
            <person name="Blanchette R.A."/>
            <person name="Grigoriev I.V."/>
            <person name="Minto R.E."/>
            <person name="Hibbett D.S."/>
        </authorList>
    </citation>
    <scope>NUCLEOTIDE SEQUENCE [LARGE SCALE GENOMIC DNA]</scope>
    <source>
        <strain evidence="5 6">FP15055 ss-10</strain>
    </source>
</reference>
<evidence type="ECO:0000256" key="1">
    <source>
        <dbReference type="ARBA" id="ARBA00006865"/>
    </source>
</evidence>
<dbReference type="Pfam" id="PF00722">
    <property type="entry name" value="Glyco_hydro_16"/>
    <property type="match status" value="1"/>
</dbReference>
<dbReference type="InterPro" id="IPR000757">
    <property type="entry name" value="Beta-glucanase-like"/>
</dbReference>
<gene>
    <name evidence="5" type="ORF">CYLTODRAFT_346069</name>
</gene>
<keyword evidence="6" id="KW-1185">Reference proteome</keyword>
<dbReference type="AlphaFoldDB" id="A0A0D7BP25"/>
<evidence type="ECO:0000313" key="6">
    <source>
        <dbReference type="Proteomes" id="UP000054007"/>
    </source>
</evidence>
<name>A0A0D7BP25_9AGAR</name>
<dbReference type="OrthoDB" id="4781at2759"/>
<feature type="compositionally biased region" description="Polar residues" evidence="2">
    <location>
        <begin position="1"/>
        <end position="18"/>
    </location>
</feature>
<dbReference type="Gene3D" id="2.60.120.200">
    <property type="match status" value="1"/>
</dbReference>
<dbReference type="STRING" id="1314674.A0A0D7BP25"/>
<evidence type="ECO:0000256" key="3">
    <source>
        <dbReference type="SAM" id="Phobius"/>
    </source>
</evidence>
<dbReference type="PROSITE" id="PS51762">
    <property type="entry name" value="GH16_2"/>
    <property type="match status" value="1"/>
</dbReference>
<dbReference type="EMBL" id="KN880455">
    <property type="protein sequence ID" value="KIY71336.1"/>
    <property type="molecule type" value="Genomic_DNA"/>
</dbReference>
<dbReference type="SUPFAM" id="SSF49899">
    <property type="entry name" value="Concanavalin A-like lectins/glucanases"/>
    <property type="match status" value="1"/>
</dbReference>
<keyword evidence="3" id="KW-0472">Membrane</keyword>
<dbReference type="InterPro" id="IPR050546">
    <property type="entry name" value="Glycosyl_Hydrlase_16"/>
</dbReference>
<dbReference type="PANTHER" id="PTHR10963:SF55">
    <property type="entry name" value="GLYCOSIDE HYDROLASE FAMILY 16 PROTEIN"/>
    <property type="match status" value="1"/>
</dbReference>
<evidence type="ECO:0000259" key="4">
    <source>
        <dbReference type="PROSITE" id="PS51762"/>
    </source>
</evidence>
<organism evidence="5 6">
    <name type="scientific">Cylindrobasidium torrendii FP15055 ss-10</name>
    <dbReference type="NCBI Taxonomy" id="1314674"/>
    <lineage>
        <taxon>Eukaryota</taxon>
        <taxon>Fungi</taxon>
        <taxon>Dikarya</taxon>
        <taxon>Basidiomycota</taxon>
        <taxon>Agaricomycotina</taxon>
        <taxon>Agaricomycetes</taxon>
        <taxon>Agaricomycetidae</taxon>
        <taxon>Agaricales</taxon>
        <taxon>Marasmiineae</taxon>
        <taxon>Physalacriaceae</taxon>
        <taxon>Cylindrobasidium</taxon>
    </lineage>
</organism>
<feature type="region of interest" description="Disordered" evidence="2">
    <location>
        <begin position="1"/>
        <end position="21"/>
    </location>
</feature>
<evidence type="ECO:0000313" key="5">
    <source>
        <dbReference type="EMBL" id="KIY71336.1"/>
    </source>
</evidence>
<feature type="transmembrane region" description="Helical" evidence="3">
    <location>
        <begin position="93"/>
        <end position="114"/>
    </location>
</feature>
<feature type="domain" description="GH16" evidence="4">
    <location>
        <begin position="134"/>
        <end position="469"/>
    </location>
</feature>
<accession>A0A0D7BP25</accession>
<protein>
    <submittedName>
        <fullName evidence="5">Glycoside hydrolase family 16 protein</fullName>
    </submittedName>
</protein>
<comment type="similarity">
    <text evidence="1">Belongs to the glycosyl hydrolase 16 family.</text>
</comment>
<evidence type="ECO:0000256" key="2">
    <source>
        <dbReference type="SAM" id="MobiDB-lite"/>
    </source>
</evidence>
<dbReference type="GO" id="GO:0005975">
    <property type="term" value="P:carbohydrate metabolic process"/>
    <property type="evidence" value="ECO:0007669"/>
    <property type="project" value="InterPro"/>
</dbReference>